<evidence type="ECO:0000313" key="3">
    <source>
        <dbReference type="Proteomes" id="UP000023152"/>
    </source>
</evidence>
<evidence type="ECO:0000313" key="2">
    <source>
        <dbReference type="EMBL" id="ETO26103.1"/>
    </source>
</evidence>
<keyword evidence="1" id="KW-0472">Membrane</keyword>
<sequence>MFHQNITPGFDQFENIIQFIHCCLLQGQGLFSGDGTAALSRSPSYNECKARWLSLLQKIASLGLFAQSLASNISFDVQNKLSQASIIAHKTSQTKKTNTTIEYLHILSTCIYQFSFFRITLIFFFFVIGLNSNQSQTQSQLKPIEKKTSDKNDVDMVDLTKKNEEDTSCYICLLPLSGNVCFILVLPYHGFVSFRGLEKRCTRCFQLISEDEKKMIAALCRVKSKKKKIIIIIIFKMTVCFELSYCFVP</sequence>
<protein>
    <submittedName>
        <fullName evidence="2">Uncharacterized protein</fullName>
    </submittedName>
</protein>
<keyword evidence="3" id="KW-1185">Reference proteome</keyword>
<comment type="caution">
    <text evidence="2">The sequence shown here is derived from an EMBL/GenBank/DDBJ whole genome shotgun (WGS) entry which is preliminary data.</text>
</comment>
<dbReference type="EMBL" id="ASPP01008086">
    <property type="protein sequence ID" value="ETO26103.1"/>
    <property type="molecule type" value="Genomic_DNA"/>
</dbReference>
<feature type="transmembrane region" description="Helical" evidence="1">
    <location>
        <begin position="229"/>
        <end position="248"/>
    </location>
</feature>
<organism evidence="2 3">
    <name type="scientific">Reticulomyxa filosa</name>
    <dbReference type="NCBI Taxonomy" id="46433"/>
    <lineage>
        <taxon>Eukaryota</taxon>
        <taxon>Sar</taxon>
        <taxon>Rhizaria</taxon>
        <taxon>Retaria</taxon>
        <taxon>Foraminifera</taxon>
        <taxon>Monothalamids</taxon>
        <taxon>Reticulomyxidae</taxon>
        <taxon>Reticulomyxa</taxon>
    </lineage>
</organism>
<accession>X6NJK1</accession>
<feature type="transmembrane region" description="Helical" evidence="1">
    <location>
        <begin position="111"/>
        <end position="130"/>
    </location>
</feature>
<dbReference type="Proteomes" id="UP000023152">
    <property type="component" value="Unassembled WGS sequence"/>
</dbReference>
<gene>
    <name evidence="2" type="ORF">RFI_11036</name>
</gene>
<keyword evidence="1" id="KW-1133">Transmembrane helix</keyword>
<proteinExistence type="predicted"/>
<keyword evidence="1" id="KW-0812">Transmembrane</keyword>
<dbReference type="AlphaFoldDB" id="X6NJK1"/>
<evidence type="ECO:0000256" key="1">
    <source>
        <dbReference type="SAM" id="Phobius"/>
    </source>
</evidence>
<reference evidence="2 3" key="1">
    <citation type="journal article" date="2013" name="Curr. Biol.">
        <title>The Genome of the Foraminiferan Reticulomyxa filosa.</title>
        <authorList>
            <person name="Glockner G."/>
            <person name="Hulsmann N."/>
            <person name="Schleicher M."/>
            <person name="Noegel A.A."/>
            <person name="Eichinger L."/>
            <person name="Gallinger C."/>
            <person name="Pawlowski J."/>
            <person name="Sierra R."/>
            <person name="Euteneuer U."/>
            <person name="Pillet L."/>
            <person name="Moustafa A."/>
            <person name="Platzer M."/>
            <person name="Groth M."/>
            <person name="Szafranski K."/>
            <person name="Schliwa M."/>
        </authorList>
    </citation>
    <scope>NUCLEOTIDE SEQUENCE [LARGE SCALE GENOMIC DNA]</scope>
</reference>
<name>X6NJK1_RETFI</name>